<feature type="compositionally biased region" description="Basic residues" evidence="2">
    <location>
        <begin position="98"/>
        <end position="117"/>
    </location>
</feature>
<keyword evidence="1" id="KW-0175">Coiled coil</keyword>
<name>A0A6C0KGR4_9ZZZZ</name>
<feature type="compositionally biased region" description="Basic and acidic residues" evidence="2">
    <location>
        <begin position="71"/>
        <end position="81"/>
    </location>
</feature>
<protein>
    <submittedName>
        <fullName evidence="3">Uncharacterized protein</fullName>
    </submittedName>
</protein>
<proteinExistence type="predicted"/>
<accession>A0A6C0KGR4</accession>
<dbReference type="EMBL" id="MN740886">
    <property type="protein sequence ID" value="QHU16523.1"/>
    <property type="molecule type" value="Genomic_DNA"/>
</dbReference>
<sequence length="117" mass="13741">MDYDQADLLDTKIRMLKSRLTQLKSKPVKTNRDIRKEKTYEANIEHFTNELNEINKKSPHVNRININDTNDYKIFNKDSPVRKSPSKSPRSKQATKSILKKKGGSKRNITRKNKNRN</sequence>
<feature type="compositionally biased region" description="Low complexity" evidence="2">
    <location>
        <begin position="82"/>
        <end position="92"/>
    </location>
</feature>
<reference evidence="3" key="1">
    <citation type="journal article" date="2020" name="Nature">
        <title>Giant virus diversity and host interactions through global metagenomics.</title>
        <authorList>
            <person name="Schulz F."/>
            <person name="Roux S."/>
            <person name="Paez-Espino D."/>
            <person name="Jungbluth S."/>
            <person name="Walsh D.A."/>
            <person name="Denef V.J."/>
            <person name="McMahon K.D."/>
            <person name="Konstantinidis K.T."/>
            <person name="Eloe-Fadrosh E.A."/>
            <person name="Kyrpides N.C."/>
            <person name="Woyke T."/>
        </authorList>
    </citation>
    <scope>NUCLEOTIDE SEQUENCE</scope>
    <source>
        <strain evidence="3">GVMAG-S-3300012000-53</strain>
    </source>
</reference>
<feature type="coiled-coil region" evidence="1">
    <location>
        <begin position="6"/>
        <end position="57"/>
    </location>
</feature>
<evidence type="ECO:0000256" key="1">
    <source>
        <dbReference type="SAM" id="Coils"/>
    </source>
</evidence>
<organism evidence="3">
    <name type="scientific">viral metagenome</name>
    <dbReference type="NCBI Taxonomy" id="1070528"/>
    <lineage>
        <taxon>unclassified sequences</taxon>
        <taxon>metagenomes</taxon>
        <taxon>organismal metagenomes</taxon>
    </lineage>
</organism>
<feature type="region of interest" description="Disordered" evidence="2">
    <location>
        <begin position="71"/>
        <end position="117"/>
    </location>
</feature>
<evidence type="ECO:0000256" key="2">
    <source>
        <dbReference type="SAM" id="MobiDB-lite"/>
    </source>
</evidence>
<dbReference type="AlphaFoldDB" id="A0A6C0KGR4"/>
<evidence type="ECO:0000313" key="3">
    <source>
        <dbReference type="EMBL" id="QHU16523.1"/>
    </source>
</evidence>